<dbReference type="OrthoDB" id="8369899at2"/>
<dbReference type="InterPro" id="IPR051803">
    <property type="entry name" value="TA_system_RelE-like_toxin"/>
</dbReference>
<evidence type="ECO:0000256" key="2">
    <source>
        <dbReference type="ARBA" id="ARBA00022649"/>
    </source>
</evidence>
<dbReference type="RefSeq" id="WP_085419563.1">
    <property type="nucleotide sequence ID" value="NZ_FXAF01000001.1"/>
</dbReference>
<keyword evidence="2" id="KW-1277">Toxin-antitoxin system</keyword>
<sequence>MKVIFTREARGDLRDIGRYLLDQNPRHALTYMEGLRAACFELAHMPDAFEVLELSSHPGIRRRVFAPYLIFYRAENSEVRILRIIHGARDYLRFLNEEI</sequence>
<dbReference type="PANTHER" id="PTHR33755">
    <property type="entry name" value="TOXIN PARE1-RELATED"/>
    <property type="match status" value="1"/>
</dbReference>
<dbReference type="STRING" id="464029.SAMN02982989_0232"/>
<proteinExistence type="inferred from homology"/>
<keyword evidence="4" id="KW-1185">Reference proteome</keyword>
<gene>
    <name evidence="3" type="ORF">SAMN02982989_0232</name>
</gene>
<protein>
    <submittedName>
        <fullName evidence="3">Plasmid stabilization system protein ParE</fullName>
    </submittedName>
</protein>
<evidence type="ECO:0000313" key="4">
    <source>
        <dbReference type="Proteomes" id="UP000192903"/>
    </source>
</evidence>
<evidence type="ECO:0000313" key="3">
    <source>
        <dbReference type="EMBL" id="SME95562.1"/>
    </source>
</evidence>
<dbReference type="PANTHER" id="PTHR33755:SF6">
    <property type="entry name" value="PLASMID STABILIZATION SYSTEM PROTEIN"/>
    <property type="match status" value="1"/>
</dbReference>
<dbReference type="EMBL" id="FXAF01000001">
    <property type="protein sequence ID" value="SME95562.1"/>
    <property type="molecule type" value="Genomic_DNA"/>
</dbReference>
<organism evidence="3 4">
    <name type="scientific">Xaviernesmea oryzae</name>
    <dbReference type="NCBI Taxonomy" id="464029"/>
    <lineage>
        <taxon>Bacteria</taxon>
        <taxon>Pseudomonadati</taxon>
        <taxon>Pseudomonadota</taxon>
        <taxon>Alphaproteobacteria</taxon>
        <taxon>Hyphomicrobiales</taxon>
        <taxon>Rhizobiaceae</taxon>
        <taxon>Rhizobium/Agrobacterium group</taxon>
        <taxon>Xaviernesmea</taxon>
    </lineage>
</organism>
<evidence type="ECO:0000256" key="1">
    <source>
        <dbReference type="ARBA" id="ARBA00006226"/>
    </source>
</evidence>
<dbReference type="InterPro" id="IPR035093">
    <property type="entry name" value="RelE/ParE_toxin_dom_sf"/>
</dbReference>
<comment type="similarity">
    <text evidence="1">Belongs to the RelE toxin family.</text>
</comment>
<dbReference type="AlphaFoldDB" id="A0A1X7CF62"/>
<dbReference type="Proteomes" id="UP000192903">
    <property type="component" value="Unassembled WGS sequence"/>
</dbReference>
<dbReference type="Pfam" id="PF05016">
    <property type="entry name" value="ParE_toxin"/>
    <property type="match status" value="1"/>
</dbReference>
<dbReference type="InterPro" id="IPR007712">
    <property type="entry name" value="RelE/ParE_toxin"/>
</dbReference>
<reference evidence="4" key="1">
    <citation type="submission" date="2017-04" db="EMBL/GenBank/DDBJ databases">
        <authorList>
            <person name="Varghese N."/>
            <person name="Submissions S."/>
        </authorList>
    </citation>
    <scope>NUCLEOTIDE SEQUENCE [LARGE SCALE GENOMIC DNA]</scope>
    <source>
        <strain evidence="4">B4P</strain>
    </source>
</reference>
<accession>A0A1X7CF62</accession>
<name>A0A1X7CF62_9HYPH</name>
<dbReference type="Gene3D" id="3.30.2310.20">
    <property type="entry name" value="RelE-like"/>
    <property type="match status" value="1"/>
</dbReference>